<dbReference type="Proteomes" id="UP001151760">
    <property type="component" value="Unassembled WGS sequence"/>
</dbReference>
<evidence type="ECO:0008006" key="4">
    <source>
        <dbReference type="Google" id="ProtNLM"/>
    </source>
</evidence>
<dbReference type="PANTHER" id="PTHR11439:SF486">
    <property type="entry name" value="RLK (RECEPTOR-LIKE KINASE) PROTEIN, PUTATIVE-RELATED"/>
    <property type="match status" value="1"/>
</dbReference>
<evidence type="ECO:0000313" key="2">
    <source>
        <dbReference type="EMBL" id="GJT25611.1"/>
    </source>
</evidence>
<reference evidence="2" key="2">
    <citation type="submission" date="2022-01" db="EMBL/GenBank/DDBJ databases">
        <authorList>
            <person name="Yamashiro T."/>
            <person name="Shiraishi A."/>
            <person name="Satake H."/>
            <person name="Nakayama K."/>
        </authorList>
    </citation>
    <scope>NUCLEOTIDE SEQUENCE</scope>
</reference>
<comment type="caution">
    <text evidence="2">The sequence shown here is derived from an EMBL/GenBank/DDBJ whole genome shotgun (WGS) entry which is preliminary data.</text>
</comment>
<reference evidence="2" key="1">
    <citation type="journal article" date="2022" name="Int. J. Mol. Sci.">
        <title>Draft Genome of Tanacetum Coccineum: Genomic Comparison of Closely Related Tanacetum-Family Plants.</title>
        <authorList>
            <person name="Yamashiro T."/>
            <person name="Shiraishi A."/>
            <person name="Nakayama K."/>
            <person name="Satake H."/>
        </authorList>
    </citation>
    <scope>NUCLEOTIDE SEQUENCE</scope>
</reference>
<keyword evidence="3" id="KW-1185">Reference proteome</keyword>
<dbReference type="PANTHER" id="PTHR11439">
    <property type="entry name" value="GAG-POL-RELATED RETROTRANSPOSON"/>
    <property type="match status" value="1"/>
</dbReference>
<dbReference type="EMBL" id="BQNB010014226">
    <property type="protein sequence ID" value="GJT25611.1"/>
    <property type="molecule type" value="Genomic_DNA"/>
</dbReference>
<accession>A0ABQ5CEX0</accession>
<feature type="region of interest" description="Disordered" evidence="1">
    <location>
        <begin position="21"/>
        <end position="41"/>
    </location>
</feature>
<sequence>MVPSEENNEEFILQCSSSIEIPSKNKAGDKRRPQESQSVETCDIMCGDDDPEPKSVIDCQDRPDWDKWKDAMQAELKFPLNKRKYKEPYMLSFAVNLLARFSSSPTKRHWNGIKHIFRYLRGTTDLGLFYSNNSKQRLVGYVDAGYLSDPHKARSQTGYVFLNKGIAISCVLKSKHLKQHHQDHAEVICTT</sequence>
<proteinExistence type="predicted"/>
<protein>
    <recommendedName>
        <fullName evidence="4">Reverse transcriptase Ty1/copia-type domain-containing protein</fullName>
    </recommendedName>
</protein>
<evidence type="ECO:0000313" key="3">
    <source>
        <dbReference type="Proteomes" id="UP001151760"/>
    </source>
</evidence>
<organism evidence="2 3">
    <name type="scientific">Tanacetum coccineum</name>
    <dbReference type="NCBI Taxonomy" id="301880"/>
    <lineage>
        <taxon>Eukaryota</taxon>
        <taxon>Viridiplantae</taxon>
        <taxon>Streptophyta</taxon>
        <taxon>Embryophyta</taxon>
        <taxon>Tracheophyta</taxon>
        <taxon>Spermatophyta</taxon>
        <taxon>Magnoliopsida</taxon>
        <taxon>eudicotyledons</taxon>
        <taxon>Gunneridae</taxon>
        <taxon>Pentapetalae</taxon>
        <taxon>asterids</taxon>
        <taxon>campanulids</taxon>
        <taxon>Asterales</taxon>
        <taxon>Asteraceae</taxon>
        <taxon>Asteroideae</taxon>
        <taxon>Anthemideae</taxon>
        <taxon>Anthemidinae</taxon>
        <taxon>Tanacetum</taxon>
    </lineage>
</organism>
<name>A0ABQ5CEX0_9ASTR</name>
<gene>
    <name evidence="2" type="ORF">Tco_0895548</name>
</gene>
<evidence type="ECO:0000256" key="1">
    <source>
        <dbReference type="SAM" id="MobiDB-lite"/>
    </source>
</evidence>